<evidence type="ECO:0000256" key="3">
    <source>
        <dbReference type="ARBA" id="ARBA00023163"/>
    </source>
</evidence>
<dbReference type="CDD" id="cd06267">
    <property type="entry name" value="PBP1_LacI_sugar_binding-like"/>
    <property type="match status" value="1"/>
</dbReference>
<dbReference type="CDD" id="cd01392">
    <property type="entry name" value="HTH_LacI"/>
    <property type="match status" value="1"/>
</dbReference>
<keyword evidence="6" id="KW-1185">Reference proteome</keyword>
<dbReference type="Pfam" id="PF00356">
    <property type="entry name" value="LacI"/>
    <property type="match status" value="1"/>
</dbReference>
<dbReference type="PANTHER" id="PTHR30146">
    <property type="entry name" value="LACI-RELATED TRANSCRIPTIONAL REPRESSOR"/>
    <property type="match status" value="1"/>
</dbReference>
<sequence length="342" mass="36511">MRAAGKETVPAKRLPTLEDVAARAGVSRATASRVVNADPRVGQAAREAVQASIRDLGYRPNRAARSLVRPDADSIAVVVPEAEERVFSDPFFSAILGAIYTKLADSPVQVLLAVAPPGKRDKIDRYLRGGYTDGAIVVSHHRDDGITDVLREIQLPAVYIGRPHAGDVGLPYVDVDNVTGGMLAAQRLIDGGRRRIGTVAGPQDMASGYDRLTGWRRAMTHAGLADDLVEYGDFTAASGGEKMLRLLEREPNLDGVFAASDLMAVSVIQELQGRGISVPEDVAVVGFDDSQMAKLTRPPLTTVLSTTSGMASTAVEMLLTLLKGQQVEHVILPTELIPRDSA</sequence>
<dbReference type="InterPro" id="IPR000843">
    <property type="entry name" value="HTH_LacI"/>
</dbReference>
<dbReference type="SUPFAM" id="SSF47413">
    <property type="entry name" value="lambda repressor-like DNA-binding domains"/>
    <property type="match status" value="1"/>
</dbReference>
<dbReference type="SMART" id="SM00354">
    <property type="entry name" value="HTH_LACI"/>
    <property type="match status" value="1"/>
</dbReference>
<evidence type="ECO:0000256" key="1">
    <source>
        <dbReference type="ARBA" id="ARBA00023015"/>
    </source>
</evidence>
<dbReference type="PANTHER" id="PTHR30146:SF109">
    <property type="entry name" value="HTH-TYPE TRANSCRIPTIONAL REGULATOR GALS"/>
    <property type="match status" value="1"/>
</dbReference>
<proteinExistence type="predicted"/>
<dbReference type="InterPro" id="IPR046335">
    <property type="entry name" value="LacI/GalR-like_sensor"/>
</dbReference>
<keyword evidence="2" id="KW-0238">DNA-binding</keyword>
<dbReference type="Pfam" id="PF13377">
    <property type="entry name" value="Peripla_BP_3"/>
    <property type="match status" value="1"/>
</dbReference>
<accession>A0A5R9BJY6</accession>
<evidence type="ECO:0000313" key="6">
    <source>
        <dbReference type="Proteomes" id="UP000310458"/>
    </source>
</evidence>
<reference evidence="5 6" key="1">
    <citation type="submission" date="2019-05" db="EMBL/GenBank/DDBJ databases">
        <title>Nesterenkonia sp. GY074 isolated from the Southern Atlantic Ocean.</title>
        <authorList>
            <person name="Zhang G."/>
        </authorList>
    </citation>
    <scope>NUCLEOTIDE SEQUENCE [LARGE SCALE GENOMIC DNA]</scope>
    <source>
        <strain evidence="5 6">GY074</strain>
    </source>
</reference>
<dbReference type="OrthoDB" id="4268837at2"/>
<dbReference type="InterPro" id="IPR028082">
    <property type="entry name" value="Peripla_BP_I"/>
</dbReference>
<gene>
    <name evidence="5" type="ORF">FEF26_00820</name>
</gene>
<dbReference type="PROSITE" id="PS00356">
    <property type="entry name" value="HTH_LACI_1"/>
    <property type="match status" value="1"/>
</dbReference>
<evidence type="ECO:0000259" key="4">
    <source>
        <dbReference type="PROSITE" id="PS50932"/>
    </source>
</evidence>
<dbReference type="InterPro" id="IPR010982">
    <property type="entry name" value="Lambda_DNA-bd_dom_sf"/>
</dbReference>
<evidence type="ECO:0000256" key="2">
    <source>
        <dbReference type="ARBA" id="ARBA00023125"/>
    </source>
</evidence>
<dbReference type="Proteomes" id="UP000310458">
    <property type="component" value="Unassembled WGS sequence"/>
</dbReference>
<name>A0A5R9BJY6_9MICC</name>
<protein>
    <submittedName>
        <fullName evidence="5">LacI family transcriptional regulator</fullName>
    </submittedName>
</protein>
<dbReference type="Gene3D" id="3.40.50.2300">
    <property type="match status" value="2"/>
</dbReference>
<dbReference type="PRINTS" id="PR00036">
    <property type="entry name" value="HTHLACI"/>
</dbReference>
<comment type="caution">
    <text evidence="5">The sequence shown here is derived from an EMBL/GenBank/DDBJ whole genome shotgun (WGS) entry which is preliminary data.</text>
</comment>
<dbReference type="SUPFAM" id="SSF53822">
    <property type="entry name" value="Periplasmic binding protein-like I"/>
    <property type="match status" value="1"/>
</dbReference>
<dbReference type="GO" id="GO:0003700">
    <property type="term" value="F:DNA-binding transcription factor activity"/>
    <property type="evidence" value="ECO:0007669"/>
    <property type="project" value="TreeGrafter"/>
</dbReference>
<evidence type="ECO:0000313" key="5">
    <source>
        <dbReference type="EMBL" id="TLQ01016.1"/>
    </source>
</evidence>
<organism evidence="5 6">
    <name type="scientific">Nesterenkonia salmonea</name>
    <dbReference type="NCBI Taxonomy" id="1804987"/>
    <lineage>
        <taxon>Bacteria</taxon>
        <taxon>Bacillati</taxon>
        <taxon>Actinomycetota</taxon>
        <taxon>Actinomycetes</taxon>
        <taxon>Micrococcales</taxon>
        <taxon>Micrococcaceae</taxon>
        <taxon>Nesterenkonia</taxon>
    </lineage>
</organism>
<feature type="domain" description="HTH lacI-type" evidence="4">
    <location>
        <begin position="15"/>
        <end position="69"/>
    </location>
</feature>
<dbReference type="GO" id="GO:0000976">
    <property type="term" value="F:transcription cis-regulatory region binding"/>
    <property type="evidence" value="ECO:0007669"/>
    <property type="project" value="TreeGrafter"/>
</dbReference>
<keyword evidence="3" id="KW-0804">Transcription</keyword>
<dbReference type="Gene3D" id="1.10.260.40">
    <property type="entry name" value="lambda repressor-like DNA-binding domains"/>
    <property type="match status" value="1"/>
</dbReference>
<dbReference type="EMBL" id="VAVZ01000002">
    <property type="protein sequence ID" value="TLQ01016.1"/>
    <property type="molecule type" value="Genomic_DNA"/>
</dbReference>
<keyword evidence="1" id="KW-0805">Transcription regulation</keyword>
<dbReference type="AlphaFoldDB" id="A0A5R9BJY6"/>
<dbReference type="PROSITE" id="PS50932">
    <property type="entry name" value="HTH_LACI_2"/>
    <property type="match status" value="1"/>
</dbReference>